<dbReference type="EMBL" id="FNQE01000022">
    <property type="protein sequence ID" value="SDZ16088.1"/>
    <property type="molecule type" value="Genomic_DNA"/>
</dbReference>
<comment type="similarity">
    <text evidence="11">In the N-terminal section; belongs to the SecD/SecF family. SecD subfamily.</text>
</comment>
<dbReference type="Pfam" id="PF02355">
    <property type="entry name" value="SecD_SecF_C"/>
    <property type="match status" value="1"/>
</dbReference>
<dbReference type="NCBIfam" id="TIGR00916">
    <property type="entry name" value="2A0604s01"/>
    <property type="match status" value="1"/>
</dbReference>
<evidence type="ECO:0000256" key="1">
    <source>
        <dbReference type="ARBA" id="ARBA00004651"/>
    </source>
</evidence>
<comment type="subunit">
    <text evidence="12">Forms a complex with SecD. Part of the essential Sec protein translocation apparatus which comprises SecA, SecYEG and auxiliary proteins SecDF. Other proteins may also be involved.</text>
</comment>
<feature type="transmembrane region" description="Helical" evidence="12">
    <location>
        <begin position="254"/>
        <end position="280"/>
    </location>
</feature>
<feature type="transmembrane region" description="Helical" evidence="12">
    <location>
        <begin position="127"/>
        <end position="144"/>
    </location>
</feature>
<dbReference type="FunFam" id="1.20.1640.10:FF:000024">
    <property type="entry name" value="Multifunctional fusion protein"/>
    <property type="match status" value="1"/>
</dbReference>
<organism evidence="14 15">
    <name type="scientific">Proteiniborus ethanoligenes</name>
    <dbReference type="NCBI Taxonomy" id="415015"/>
    <lineage>
        <taxon>Bacteria</taxon>
        <taxon>Bacillati</taxon>
        <taxon>Bacillota</taxon>
        <taxon>Clostridia</taxon>
        <taxon>Eubacteriales</taxon>
        <taxon>Proteiniborus</taxon>
    </lineage>
</organism>
<evidence type="ECO:0000256" key="12">
    <source>
        <dbReference type="HAMAP-Rule" id="MF_01464"/>
    </source>
</evidence>
<comment type="function">
    <text evidence="9 12">Part of the Sec protein translocase complex. Interacts with the SecYEG preprotein conducting channel. SecDF uses the proton motive force (PMF) to complete protein translocation after the ATP-dependent function of SecA.</text>
</comment>
<reference evidence="14 15" key="1">
    <citation type="submission" date="2016-10" db="EMBL/GenBank/DDBJ databases">
        <authorList>
            <person name="de Groot N.N."/>
        </authorList>
    </citation>
    <scope>NUCLEOTIDE SEQUENCE [LARGE SCALE GENOMIC DNA]</scope>
    <source>
        <strain evidence="14 15">DSM 21650</strain>
    </source>
</reference>
<dbReference type="GO" id="GO:0006605">
    <property type="term" value="P:protein targeting"/>
    <property type="evidence" value="ECO:0007669"/>
    <property type="project" value="UniProtKB-UniRule"/>
</dbReference>
<dbReference type="Gene3D" id="1.20.1640.10">
    <property type="entry name" value="Multidrug efflux transporter AcrB transmembrane domain"/>
    <property type="match status" value="1"/>
</dbReference>
<dbReference type="InterPro" id="IPR022813">
    <property type="entry name" value="SecD/SecF_arch_bac"/>
</dbReference>
<evidence type="ECO:0000256" key="5">
    <source>
        <dbReference type="ARBA" id="ARBA00022927"/>
    </source>
</evidence>
<evidence type="ECO:0000256" key="4">
    <source>
        <dbReference type="ARBA" id="ARBA00022692"/>
    </source>
</evidence>
<dbReference type="InterPro" id="IPR022646">
    <property type="entry name" value="SecD/SecF_CS"/>
</dbReference>
<dbReference type="GO" id="GO:0015450">
    <property type="term" value="F:protein-transporting ATPase activity"/>
    <property type="evidence" value="ECO:0007669"/>
    <property type="project" value="InterPro"/>
</dbReference>
<dbReference type="AlphaFoldDB" id="A0A1H3QSW3"/>
<accession>A0A1H3QSW3</accession>
<evidence type="ECO:0000256" key="3">
    <source>
        <dbReference type="ARBA" id="ARBA00022475"/>
    </source>
</evidence>
<evidence type="ECO:0000256" key="7">
    <source>
        <dbReference type="ARBA" id="ARBA00023010"/>
    </source>
</evidence>
<dbReference type="GO" id="GO:0065002">
    <property type="term" value="P:intracellular protein transmembrane transport"/>
    <property type="evidence" value="ECO:0007669"/>
    <property type="project" value="UniProtKB-UniRule"/>
</dbReference>
<feature type="transmembrane region" description="Helical" evidence="12">
    <location>
        <begin position="178"/>
        <end position="199"/>
    </location>
</feature>
<gene>
    <name evidence="12" type="primary">secF</name>
    <name evidence="14" type="ORF">SAMN05660462_02058</name>
</gene>
<dbReference type="HAMAP" id="MF_01464_B">
    <property type="entry name" value="SecF_B"/>
    <property type="match status" value="1"/>
</dbReference>
<evidence type="ECO:0000313" key="14">
    <source>
        <dbReference type="EMBL" id="SDZ16088.1"/>
    </source>
</evidence>
<sequence>MNFIKRKNIFFIISALVIIIGLGFGLSTGLNYGLDFTGGTLMQISLGKSVPVEEVRRITDTFDTKASIIHAGTNKDEVIIKSTLDFDNKERNEIFAMFKEEYGLENDALIQSQKFGPAIGSEIQRKAWLSIIIATLGMLIYITLRFEVKFGLAAIIALIHDVLIVIAVYALFNIPLDSSFVAAILTIVGYSINDTIVVFDRIRENLKLMKKNSYEDVINSSIVQTITRTINTSFTTLLAIVTLYILGVDAIKDFAFPLIVGIVAGTYSSIFIASPVWYILKTKFKEKDKVNPHRM</sequence>
<comment type="subcellular location">
    <subcellularLocation>
        <location evidence="1 12">Cell membrane</location>
        <topology evidence="1 12">Multi-pass membrane protein</topology>
    </subcellularLocation>
</comment>
<dbReference type="RefSeq" id="WP_091730759.1">
    <property type="nucleotide sequence ID" value="NZ_FNQE01000022.1"/>
</dbReference>
<keyword evidence="3 12" id="KW-1003">Cell membrane</keyword>
<dbReference type="OrthoDB" id="9805019at2"/>
<keyword evidence="4 12" id="KW-0812">Transmembrane</keyword>
<dbReference type="PANTHER" id="PTHR30081:SF8">
    <property type="entry name" value="PROTEIN TRANSLOCASE SUBUNIT SECF"/>
    <property type="match status" value="1"/>
</dbReference>
<comment type="similarity">
    <text evidence="10">In the C-terminal section; belongs to the SecD/SecF family. SecF subfamily.</text>
</comment>
<dbReference type="InterPro" id="IPR055344">
    <property type="entry name" value="SecD_SecF_C_bact"/>
</dbReference>
<protein>
    <recommendedName>
        <fullName evidence="12">Protein-export membrane protein SecF</fullName>
    </recommendedName>
</protein>
<feature type="transmembrane region" description="Helical" evidence="12">
    <location>
        <begin position="230"/>
        <end position="248"/>
    </location>
</feature>
<dbReference type="GO" id="GO:0043952">
    <property type="term" value="P:protein transport by the Sec complex"/>
    <property type="evidence" value="ECO:0007669"/>
    <property type="project" value="UniProtKB-UniRule"/>
</dbReference>
<evidence type="ECO:0000256" key="11">
    <source>
        <dbReference type="ARBA" id="ARBA00061053"/>
    </source>
</evidence>
<keyword evidence="8 12" id="KW-0472">Membrane</keyword>
<dbReference type="InterPro" id="IPR022645">
    <property type="entry name" value="SecD/SecF_bac"/>
</dbReference>
<evidence type="ECO:0000256" key="2">
    <source>
        <dbReference type="ARBA" id="ARBA00022448"/>
    </source>
</evidence>
<dbReference type="NCBIfam" id="TIGR00966">
    <property type="entry name" value="transloc_SecF"/>
    <property type="match status" value="1"/>
</dbReference>
<dbReference type="STRING" id="415015.SAMN05660462_02058"/>
<evidence type="ECO:0000256" key="6">
    <source>
        <dbReference type="ARBA" id="ARBA00022989"/>
    </source>
</evidence>
<dbReference type="PRINTS" id="PR01755">
    <property type="entry name" value="SECFTRNLCASE"/>
</dbReference>
<feature type="transmembrane region" description="Helical" evidence="12">
    <location>
        <begin position="9"/>
        <end position="32"/>
    </location>
</feature>
<keyword evidence="2 12" id="KW-0813">Transport</keyword>
<keyword evidence="6 12" id="KW-1133">Transmembrane helix</keyword>
<keyword evidence="15" id="KW-1185">Reference proteome</keyword>
<evidence type="ECO:0000259" key="13">
    <source>
        <dbReference type="Pfam" id="PF02355"/>
    </source>
</evidence>
<dbReference type="InterPro" id="IPR005665">
    <property type="entry name" value="SecF_bac"/>
</dbReference>
<dbReference type="Proteomes" id="UP000198625">
    <property type="component" value="Unassembled WGS sequence"/>
</dbReference>
<dbReference type="PANTHER" id="PTHR30081">
    <property type="entry name" value="PROTEIN-EXPORT MEMBRANE PROTEIN SEC"/>
    <property type="match status" value="1"/>
</dbReference>
<dbReference type="GO" id="GO:0005886">
    <property type="term" value="C:plasma membrane"/>
    <property type="evidence" value="ECO:0007669"/>
    <property type="project" value="UniProtKB-SubCell"/>
</dbReference>
<name>A0A1H3QSW3_9FIRM</name>
<evidence type="ECO:0000256" key="8">
    <source>
        <dbReference type="ARBA" id="ARBA00023136"/>
    </source>
</evidence>
<dbReference type="SUPFAM" id="SSF82866">
    <property type="entry name" value="Multidrug efflux transporter AcrB transmembrane domain"/>
    <property type="match status" value="1"/>
</dbReference>
<dbReference type="Pfam" id="PF07549">
    <property type="entry name" value="Sec_GG"/>
    <property type="match status" value="1"/>
</dbReference>
<evidence type="ECO:0000313" key="15">
    <source>
        <dbReference type="Proteomes" id="UP000198625"/>
    </source>
</evidence>
<feature type="domain" description="Protein export membrane protein SecD/SecF C-terminal" evidence="13">
    <location>
        <begin position="108"/>
        <end position="282"/>
    </location>
</feature>
<keyword evidence="7 12" id="KW-0811">Translocation</keyword>
<comment type="similarity">
    <text evidence="12">Belongs to the SecD/SecF family. SecF subfamily.</text>
</comment>
<dbReference type="InterPro" id="IPR048634">
    <property type="entry name" value="SecD_SecF_C"/>
</dbReference>
<feature type="transmembrane region" description="Helical" evidence="12">
    <location>
        <begin position="151"/>
        <end position="172"/>
    </location>
</feature>
<proteinExistence type="inferred from homology"/>
<evidence type="ECO:0000256" key="9">
    <source>
        <dbReference type="ARBA" id="ARBA00059018"/>
    </source>
</evidence>
<evidence type="ECO:0000256" key="10">
    <source>
        <dbReference type="ARBA" id="ARBA00060856"/>
    </source>
</evidence>
<keyword evidence="5 12" id="KW-0653">Protein transport</keyword>